<evidence type="ECO:0008006" key="3">
    <source>
        <dbReference type="Google" id="ProtNLM"/>
    </source>
</evidence>
<evidence type="ECO:0000313" key="2">
    <source>
        <dbReference type="Proteomes" id="UP000001861"/>
    </source>
</evidence>
<dbReference type="OMA" id="MELTFAC"/>
<proteinExistence type="predicted"/>
<gene>
    <name evidence="1" type="ORF">CC1G_07367</name>
</gene>
<dbReference type="KEGG" id="cci:CC1G_07367"/>
<sequence>MEKYRGDQMQEGNTFVSFLKHTPTATAWEQQISPLCGLGWRMIIYAGPGGSPLQIRFDPSGLAGASLNPFTFEVEVVFKAKDSGKNLKKKILSGSMRLPRGAEGYNVQHSAHSRGYNSYGYHSSYEFSDSSQHVGTVVHPAPGAAYETFIRLKVTISTIKIDHDVHQSVKLKKALGSLLVGEQFTDTKFYLLSRIPGRSAQSTAVRPLFANAELLRGYSAVLDEMLFGAHGFRESDIVDLDDDCGDAISLKLAEYDYPDDSDLEGDEEEGPEMVEVSQEIKEESSLENSSVLPFAFHDFPSSLELTQASPRPAKSTTALKLGPKRYGRILPVNGHAYRTWKSFLLYLITGEINLLPLSSTSKREQVQKDFDARGTIACSPKSMYHLAQKFGVRTLSERALEEIMKNITETNVVEEAFGRFPCL</sequence>
<dbReference type="InterPro" id="IPR011333">
    <property type="entry name" value="SKP1/BTB/POZ_sf"/>
</dbReference>
<dbReference type="InParanoid" id="A8N6J6"/>
<dbReference type="eggNOG" id="ENOG502SSGC">
    <property type="taxonomic scope" value="Eukaryota"/>
</dbReference>
<dbReference type="RefSeq" id="XP_001830452.2">
    <property type="nucleotide sequence ID" value="XM_001830400.2"/>
</dbReference>
<name>A8N6J6_COPC7</name>
<protein>
    <recommendedName>
        <fullName evidence="3">MATH domain-containing protein</fullName>
    </recommendedName>
</protein>
<dbReference type="Gene3D" id="3.30.710.10">
    <property type="entry name" value="Potassium Channel Kv1.1, Chain A"/>
    <property type="match status" value="1"/>
</dbReference>
<keyword evidence="2" id="KW-1185">Reference proteome</keyword>
<accession>A8N6J6</accession>
<organism evidence="1 2">
    <name type="scientific">Coprinopsis cinerea (strain Okayama-7 / 130 / ATCC MYA-4618 / FGSC 9003)</name>
    <name type="common">Inky cap fungus</name>
    <name type="synonym">Hormographiella aspergillata</name>
    <dbReference type="NCBI Taxonomy" id="240176"/>
    <lineage>
        <taxon>Eukaryota</taxon>
        <taxon>Fungi</taxon>
        <taxon>Dikarya</taxon>
        <taxon>Basidiomycota</taxon>
        <taxon>Agaricomycotina</taxon>
        <taxon>Agaricomycetes</taxon>
        <taxon>Agaricomycetidae</taxon>
        <taxon>Agaricales</taxon>
        <taxon>Agaricineae</taxon>
        <taxon>Psathyrellaceae</taxon>
        <taxon>Coprinopsis</taxon>
    </lineage>
</organism>
<dbReference type="AlphaFoldDB" id="A8N6J6"/>
<dbReference type="Proteomes" id="UP000001861">
    <property type="component" value="Unassembled WGS sequence"/>
</dbReference>
<evidence type="ECO:0000313" key="1">
    <source>
        <dbReference type="EMBL" id="EAU91332.2"/>
    </source>
</evidence>
<dbReference type="STRING" id="240176.A8N6J6"/>
<comment type="caution">
    <text evidence="1">The sequence shown here is derived from an EMBL/GenBank/DDBJ whole genome shotgun (WGS) entry which is preliminary data.</text>
</comment>
<dbReference type="EMBL" id="AACS02000003">
    <property type="protein sequence ID" value="EAU91332.2"/>
    <property type="molecule type" value="Genomic_DNA"/>
</dbReference>
<dbReference type="VEuPathDB" id="FungiDB:CC1G_07367"/>
<dbReference type="GeneID" id="6006894"/>
<dbReference type="HOGENOM" id="CLU_648925_0_0_1"/>
<reference evidence="1 2" key="1">
    <citation type="journal article" date="2010" name="Proc. Natl. Acad. Sci. U.S.A.">
        <title>Insights into evolution of multicellular fungi from the assembled chromosomes of the mushroom Coprinopsis cinerea (Coprinus cinereus).</title>
        <authorList>
            <person name="Stajich J.E."/>
            <person name="Wilke S.K."/>
            <person name="Ahren D."/>
            <person name="Au C.H."/>
            <person name="Birren B.W."/>
            <person name="Borodovsky M."/>
            <person name="Burns C."/>
            <person name="Canback B."/>
            <person name="Casselton L.A."/>
            <person name="Cheng C.K."/>
            <person name="Deng J."/>
            <person name="Dietrich F.S."/>
            <person name="Fargo D.C."/>
            <person name="Farman M.L."/>
            <person name="Gathman A.C."/>
            <person name="Goldberg J."/>
            <person name="Guigo R."/>
            <person name="Hoegger P.J."/>
            <person name="Hooker J.B."/>
            <person name="Huggins A."/>
            <person name="James T.Y."/>
            <person name="Kamada T."/>
            <person name="Kilaru S."/>
            <person name="Kodira C."/>
            <person name="Kues U."/>
            <person name="Kupfer D."/>
            <person name="Kwan H.S."/>
            <person name="Lomsadze A."/>
            <person name="Li W."/>
            <person name="Lilly W.W."/>
            <person name="Ma L.J."/>
            <person name="Mackey A.J."/>
            <person name="Manning G."/>
            <person name="Martin F."/>
            <person name="Muraguchi H."/>
            <person name="Natvig D.O."/>
            <person name="Palmerini H."/>
            <person name="Ramesh M.A."/>
            <person name="Rehmeyer C.J."/>
            <person name="Roe B.A."/>
            <person name="Shenoy N."/>
            <person name="Stanke M."/>
            <person name="Ter-Hovhannisyan V."/>
            <person name="Tunlid A."/>
            <person name="Velagapudi R."/>
            <person name="Vision T.J."/>
            <person name="Zeng Q."/>
            <person name="Zolan M.E."/>
            <person name="Pukkila P.J."/>
        </authorList>
    </citation>
    <scope>NUCLEOTIDE SEQUENCE [LARGE SCALE GENOMIC DNA]</scope>
    <source>
        <strain evidence="2">Okayama-7 / 130 / ATCC MYA-4618 / FGSC 9003</strain>
    </source>
</reference>
<dbReference type="OrthoDB" id="6359816at2759"/>